<feature type="region of interest" description="Disordered" evidence="1">
    <location>
        <begin position="164"/>
        <end position="195"/>
    </location>
</feature>
<dbReference type="Proteomes" id="UP000314294">
    <property type="component" value="Unassembled WGS sequence"/>
</dbReference>
<dbReference type="EMBL" id="SRLO01000045">
    <property type="protein sequence ID" value="TNN81574.1"/>
    <property type="molecule type" value="Genomic_DNA"/>
</dbReference>
<feature type="compositionally biased region" description="Polar residues" evidence="1">
    <location>
        <begin position="174"/>
        <end position="186"/>
    </location>
</feature>
<protein>
    <submittedName>
        <fullName evidence="2">Uncharacterized protein</fullName>
    </submittedName>
</protein>
<proteinExistence type="predicted"/>
<evidence type="ECO:0000313" key="2">
    <source>
        <dbReference type="EMBL" id="TNN81574.1"/>
    </source>
</evidence>
<organism evidence="2 3">
    <name type="scientific">Liparis tanakae</name>
    <name type="common">Tanaka's snailfish</name>
    <dbReference type="NCBI Taxonomy" id="230148"/>
    <lineage>
        <taxon>Eukaryota</taxon>
        <taxon>Metazoa</taxon>
        <taxon>Chordata</taxon>
        <taxon>Craniata</taxon>
        <taxon>Vertebrata</taxon>
        <taxon>Euteleostomi</taxon>
        <taxon>Actinopterygii</taxon>
        <taxon>Neopterygii</taxon>
        <taxon>Teleostei</taxon>
        <taxon>Neoteleostei</taxon>
        <taxon>Acanthomorphata</taxon>
        <taxon>Eupercaria</taxon>
        <taxon>Perciformes</taxon>
        <taxon>Cottioidei</taxon>
        <taxon>Cottales</taxon>
        <taxon>Liparidae</taxon>
        <taxon>Liparis</taxon>
    </lineage>
</organism>
<name>A0A4Z2IVK6_9TELE</name>
<evidence type="ECO:0000256" key="1">
    <source>
        <dbReference type="SAM" id="MobiDB-lite"/>
    </source>
</evidence>
<evidence type="ECO:0000313" key="3">
    <source>
        <dbReference type="Proteomes" id="UP000314294"/>
    </source>
</evidence>
<reference evidence="2 3" key="1">
    <citation type="submission" date="2019-03" db="EMBL/GenBank/DDBJ databases">
        <title>First draft genome of Liparis tanakae, snailfish: a comprehensive survey of snailfish specific genes.</title>
        <authorList>
            <person name="Kim W."/>
            <person name="Song I."/>
            <person name="Jeong J.-H."/>
            <person name="Kim D."/>
            <person name="Kim S."/>
            <person name="Ryu S."/>
            <person name="Song J.Y."/>
            <person name="Lee S.K."/>
        </authorList>
    </citation>
    <scope>NUCLEOTIDE SEQUENCE [LARGE SCALE GENOMIC DNA]</scope>
    <source>
        <tissue evidence="2">Muscle</tissue>
    </source>
</reference>
<gene>
    <name evidence="2" type="ORF">EYF80_008019</name>
</gene>
<dbReference type="AlphaFoldDB" id="A0A4Z2IVK6"/>
<accession>A0A4Z2IVK6</accession>
<keyword evidence="3" id="KW-1185">Reference proteome</keyword>
<comment type="caution">
    <text evidence="2">The sequence shown here is derived from an EMBL/GenBank/DDBJ whole genome shotgun (WGS) entry which is preliminary data.</text>
</comment>
<sequence length="195" mass="21195">MRLRASLYCSLDASRPSRLTSYASRTTKRAVELRAQQRAPAEVIKLVVPPHVVDLHATGAELPQHGVQRPVRGAVALVEAVDKVSQLEDELRLHSRLGPPGLGVPQQLQAGAVVAPPRPEYRDVLLLSYLPCLTVFSVLFTAVGEHILPCTAWLQYKNGGGLRSGTAEEHEQLPQRSSEVMSNSVGATEVNPELQ</sequence>